<dbReference type="RefSeq" id="WP_043355300.1">
    <property type="nucleotide sequence ID" value="NZ_CP010537.1"/>
</dbReference>
<proteinExistence type="predicted"/>
<dbReference type="OrthoDB" id="8773450at2"/>
<dbReference type="EMBL" id="CP010537">
    <property type="protein sequence ID" value="AJG23460.1"/>
    <property type="molecule type" value="Genomic_DNA"/>
</dbReference>
<evidence type="ECO:0000313" key="1">
    <source>
        <dbReference type="EMBL" id="AJG23460.1"/>
    </source>
</evidence>
<organism evidence="1 2">
    <name type="scientific">Cupriavidus basilensis</name>
    <dbReference type="NCBI Taxonomy" id="68895"/>
    <lineage>
        <taxon>Bacteria</taxon>
        <taxon>Pseudomonadati</taxon>
        <taxon>Pseudomonadota</taxon>
        <taxon>Betaproteobacteria</taxon>
        <taxon>Burkholderiales</taxon>
        <taxon>Burkholderiaceae</taxon>
        <taxon>Cupriavidus</taxon>
    </lineage>
</organism>
<evidence type="ECO:0000313" key="2">
    <source>
        <dbReference type="Proteomes" id="UP000031843"/>
    </source>
</evidence>
<dbReference type="STRING" id="68895.RR42_s1872"/>
<dbReference type="Proteomes" id="UP000031843">
    <property type="component" value="Chromosome secondary"/>
</dbReference>
<name>A0A0C4YLL3_9BURK</name>
<dbReference type="Pfam" id="PF18143">
    <property type="entry name" value="HAD_SAK_2"/>
    <property type="match status" value="1"/>
</dbReference>
<reference evidence="1 2" key="1">
    <citation type="journal article" date="2015" name="Genome Announc.">
        <title>Complete Genome Sequence of Cupriavidus basilensis 4G11, Isolated from the Oak Ridge Field Research Center Site.</title>
        <authorList>
            <person name="Ray J."/>
            <person name="Waters R.J."/>
            <person name="Skerker J.M."/>
            <person name="Kuehl J.V."/>
            <person name="Price M.N."/>
            <person name="Huang J."/>
            <person name="Chakraborty R."/>
            <person name="Arkin A.P."/>
            <person name="Deutschbauer A."/>
        </authorList>
    </citation>
    <scope>NUCLEOTIDE SEQUENCE [LARGE SCALE GENOMIC DNA]</scope>
    <source>
        <strain evidence="1">4G11</strain>
    </source>
</reference>
<keyword evidence="2" id="KW-1185">Reference proteome</keyword>
<gene>
    <name evidence="1" type="ORF">RR42_s1872</name>
</gene>
<sequence length="176" mass="19425">MILFLDYDGVLHPDAAYLVNGRPQLRAAGSLFMWAPILVEALAPYPQVQIVLSTSWVRVLKSFSRTQAYLPAALQARVIGATWHSAMARHHEGAHRIDASWFSELTRYAQIARYVARSGLRAEHWLAIDDDSEGWPVALRDHLVETDGALGLASASTRCDLTQRLQGMAASTLSGK</sequence>
<dbReference type="KEGG" id="cbw:RR42_s1872"/>
<accession>A0A0C4YLL3</accession>
<dbReference type="AlphaFoldDB" id="A0A0C4YLL3"/>
<protein>
    <submittedName>
        <fullName evidence="1">Uncharacterized protein</fullName>
    </submittedName>
</protein>
<dbReference type="GeneID" id="60822450"/>